<gene>
    <name evidence="1" type="ORF">Taro_035030</name>
</gene>
<keyword evidence="2" id="KW-1185">Reference proteome</keyword>
<sequence>MTLSVELKPVVRIELCQFPQVTLIAPTLLEQTGGQSDDVELKPRVRIELRQFPQVTLIAPTVLEQTGGQSDEYL</sequence>
<evidence type="ECO:0000313" key="2">
    <source>
        <dbReference type="Proteomes" id="UP000652761"/>
    </source>
</evidence>
<reference evidence="1" key="1">
    <citation type="submission" date="2017-07" db="EMBL/GenBank/DDBJ databases">
        <title>Taro Niue Genome Assembly and Annotation.</title>
        <authorList>
            <person name="Atibalentja N."/>
            <person name="Keating K."/>
            <person name="Fields C.J."/>
        </authorList>
    </citation>
    <scope>NUCLEOTIDE SEQUENCE</scope>
    <source>
        <strain evidence="1">Niue_2</strain>
        <tissue evidence="1">Leaf</tissue>
    </source>
</reference>
<organism evidence="1 2">
    <name type="scientific">Colocasia esculenta</name>
    <name type="common">Wild taro</name>
    <name type="synonym">Arum esculentum</name>
    <dbReference type="NCBI Taxonomy" id="4460"/>
    <lineage>
        <taxon>Eukaryota</taxon>
        <taxon>Viridiplantae</taxon>
        <taxon>Streptophyta</taxon>
        <taxon>Embryophyta</taxon>
        <taxon>Tracheophyta</taxon>
        <taxon>Spermatophyta</taxon>
        <taxon>Magnoliopsida</taxon>
        <taxon>Liliopsida</taxon>
        <taxon>Araceae</taxon>
        <taxon>Aroideae</taxon>
        <taxon>Colocasieae</taxon>
        <taxon>Colocasia</taxon>
    </lineage>
</organism>
<protein>
    <submittedName>
        <fullName evidence="1">Uncharacterized protein</fullName>
    </submittedName>
</protein>
<proteinExistence type="predicted"/>
<dbReference type="Proteomes" id="UP000652761">
    <property type="component" value="Unassembled WGS sequence"/>
</dbReference>
<comment type="caution">
    <text evidence="1">The sequence shown here is derived from an EMBL/GenBank/DDBJ whole genome shotgun (WGS) entry which is preliminary data.</text>
</comment>
<accession>A0A843WDN4</accession>
<evidence type="ECO:0000313" key="1">
    <source>
        <dbReference type="EMBL" id="MQM02264.1"/>
    </source>
</evidence>
<dbReference type="AlphaFoldDB" id="A0A843WDN4"/>
<dbReference type="EMBL" id="NMUH01002823">
    <property type="protein sequence ID" value="MQM02264.1"/>
    <property type="molecule type" value="Genomic_DNA"/>
</dbReference>
<name>A0A843WDN4_COLES</name>